<dbReference type="InterPro" id="IPR012878">
    <property type="entry name" value="Beta-AFase-like_GH127_cat"/>
</dbReference>
<feature type="domain" description="Non-reducing end beta-L-arabinofuranosidase-like GH127 catalytic" evidence="1">
    <location>
        <begin position="18"/>
        <end position="397"/>
    </location>
</feature>
<dbReference type="InterPro" id="IPR046544">
    <property type="entry name" value="GH146_SB_dom"/>
</dbReference>
<protein>
    <submittedName>
        <fullName evidence="4">DUF1680 family protein</fullName>
    </submittedName>
</protein>
<gene>
    <name evidence="4" type="ORF">JOC86_003924</name>
</gene>
<proteinExistence type="predicted"/>
<dbReference type="InterPro" id="IPR049046">
    <property type="entry name" value="Beta-AFase-like_GH127_middle"/>
</dbReference>
<dbReference type="RefSeq" id="WP_205174531.1">
    <property type="nucleotide sequence ID" value="NZ_JAFBDZ010000004.1"/>
</dbReference>
<reference evidence="4 5" key="1">
    <citation type="submission" date="2021-01" db="EMBL/GenBank/DDBJ databases">
        <title>Genomic Encyclopedia of Type Strains, Phase IV (KMG-IV): sequencing the most valuable type-strain genomes for metagenomic binning, comparative biology and taxonomic classification.</title>
        <authorList>
            <person name="Goeker M."/>
        </authorList>
    </citation>
    <scope>NUCLEOTIDE SEQUENCE [LARGE SCALE GENOMIC DNA]</scope>
    <source>
        <strain evidence="4 5">DSM 24834</strain>
    </source>
</reference>
<organism evidence="4 5">
    <name type="scientific">Rossellomorea pakistanensis</name>
    <dbReference type="NCBI Taxonomy" id="992288"/>
    <lineage>
        <taxon>Bacteria</taxon>
        <taxon>Bacillati</taxon>
        <taxon>Bacillota</taxon>
        <taxon>Bacilli</taxon>
        <taxon>Bacillales</taxon>
        <taxon>Bacillaceae</taxon>
        <taxon>Rossellomorea</taxon>
    </lineage>
</organism>
<accession>A0ABS2NII9</accession>
<comment type="caution">
    <text evidence="4">The sequence shown here is derived from an EMBL/GenBank/DDBJ whole genome shotgun (WGS) entry which is preliminary data.</text>
</comment>
<dbReference type="Pfam" id="PF20736">
    <property type="entry name" value="Glyco_hydro127M"/>
    <property type="match status" value="1"/>
</dbReference>
<dbReference type="InterPro" id="IPR008928">
    <property type="entry name" value="6-hairpin_glycosidase_sf"/>
</dbReference>
<dbReference type="PANTHER" id="PTHR31151">
    <property type="entry name" value="PROLINE-TRNA LIGASE (DUF1680)"/>
    <property type="match status" value="1"/>
</dbReference>
<evidence type="ECO:0000313" key="4">
    <source>
        <dbReference type="EMBL" id="MBM7587351.1"/>
    </source>
</evidence>
<dbReference type="PANTHER" id="PTHR31151:SF0">
    <property type="entry name" value="PROLINE-TRNA LIGASE (DUF1680)"/>
    <property type="match status" value="1"/>
</dbReference>
<feature type="domain" description="Non-reducing end beta-L-arabinofuranosidase-like GH127 middle" evidence="3">
    <location>
        <begin position="408"/>
        <end position="501"/>
    </location>
</feature>
<keyword evidence="5" id="KW-1185">Reference proteome</keyword>
<dbReference type="Pfam" id="PF07944">
    <property type="entry name" value="Beta-AFase-like_GH127_cat"/>
    <property type="match status" value="1"/>
</dbReference>
<dbReference type="Proteomes" id="UP001646157">
    <property type="component" value="Unassembled WGS sequence"/>
</dbReference>
<dbReference type="SUPFAM" id="SSF48208">
    <property type="entry name" value="Six-hairpin glycosidases"/>
    <property type="match status" value="1"/>
</dbReference>
<dbReference type="Pfam" id="PF20620">
    <property type="entry name" value="DUF6805"/>
    <property type="match status" value="1"/>
</dbReference>
<feature type="domain" description="Glycoside hydrolase GH146 substrate-binding" evidence="2">
    <location>
        <begin position="620"/>
        <end position="760"/>
    </location>
</feature>
<evidence type="ECO:0000259" key="3">
    <source>
        <dbReference type="Pfam" id="PF20736"/>
    </source>
</evidence>
<evidence type="ECO:0000313" key="5">
    <source>
        <dbReference type="Proteomes" id="UP001646157"/>
    </source>
</evidence>
<sequence>MAIDLKVETNAKPFDLKDVSILGGPFKHAMDLNKEYLLQIEPDRLLARFREYAGLEPKAPQYEGWEAMSLSGHTLGHYLSACSMLSASLDDPCFRERVDYIIDELEICQEEHGDGYVSGIPRGKELFLEVANGDVRSKGFDLNGGWAPLYTIHKLLAGLRDAMHLTGNKKSITIAIKLADRLDGIFAKLSNDQMEEMMICEFGGMNEVLADLYGDTGDMKYLKLAERFWHKLVLDPLAVHEDSLPGKHANTQIPKLIGLAREYELTNDEKRKTTTEFFWERVVHRHSYVTGGNSFGEYFGEPGMLTDRLGPHTTETCNTYNMLKLTRHLFQWNASAKEADYYERALYNHILASQDPLEGGVCYFVSLAMGGHKNYNNKFDHFTCCVGTGMENHASYGNSIYFHNDEKLYVNQYIPSSLHWKDKGITLTQETDYPESDHITLQVESETPVTFTMCIRYPIWAENGIQVKVNGGIHQIDATPGSFVEISRNWEEGDQVEVTIPFTLRLESMPDNPNRVAVMYGPLVLAGELGPLEDPNAKSYLYTPVMIPRDKTLTEWLQPVEGKRNTFRTVDTGYPRDLELYPFYRMHHKMYSVYWDIFTEEKWAEAENDYHKAREKIRILDECTTDFVQLGEMQPERDHHFQGEITSIGAMNNRAFRQAGTDGWFSVDLNVVSLMKESPQSDMMLVITYTEAKEIAGCEFDILLDGKKLRDSTQGINETDKFYNVNYVLPTEMIDGKEKVTVMFKAQPGRRVRRVFGLRMVNKEQYIQLGVGS</sequence>
<dbReference type="EMBL" id="JAFBDZ010000004">
    <property type="protein sequence ID" value="MBM7587351.1"/>
    <property type="molecule type" value="Genomic_DNA"/>
</dbReference>
<evidence type="ECO:0000259" key="1">
    <source>
        <dbReference type="Pfam" id="PF07944"/>
    </source>
</evidence>
<name>A0ABS2NII9_9BACI</name>
<evidence type="ECO:0000259" key="2">
    <source>
        <dbReference type="Pfam" id="PF20620"/>
    </source>
</evidence>